<dbReference type="InterPro" id="IPR004143">
    <property type="entry name" value="BPL_LPL_catalytic"/>
</dbReference>
<dbReference type="InterPro" id="IPR045864">
    <property type="entry name" value="aa-tRNA-synth_II/BPL/LPL"/>
</dbReference>
<dbReference type="GO" id="GO:0016874">
    <property type="term" value="F:ligase activity"/>
    <property type="evidence" value="ECO:0007669"/>
    <property type="project" value="UniProtKB-KW"/>
</dbReference>
<dbReference type="AlphaFoldDB" id="A0A833DTH4"/>
<dbReference type="Proteomes" id="UP000605805">
    <property type="component" value="Unassembled WGS sequence"/>
</dbReference>
<evidence type="ECO:0000313" key="2">
    <source>
        <dbReference type="EMBL" id="HIP57277.1"/>
    </source>
</evidence>
<evidence type="ECO:0000259" key="1">
    <source>
        <dbReference type="PROSITE" id="PS51733"/>
    </source>
</evidence>
<dbReference type="PROSITE" id="PS51733">
    <property type="entry name" value="BPL_LPL_CATALYTIC"/>
    <property type="match status" value="1"/>
</dbReference>
<accession>A0A833DTH4</accession>
<dbReference type="Gene3D" id="3.30.930.10">
    <property type="entry name" value="Bira Bifunctional Protein, Domain 2"/>
    <property type="match status" value="1"/>
</dbReference>
<comment type="caution">
    <text evidence="2">The sequence shown here is derived from an EMBL/GenBank/DDBJ whole genome shotgun (WGS) entry which is preliminary data.</text>
</comment>
<dbReference type="SUPFAM" id="SSF55681">
    <property type="entry name" value="Class II aaRS and biotin synthetases"/>
    <property type="match status" value="1"/>
</dbReference>
<dbReference type="EMBL" id="DQTV01000079">
    <property type="protein sequence ID" value="HIP57277.1"/>
    <property type="molecule type" value="Genomic_DNA"/>
</dbReference>
<dbReference type="PANTHER" id="PTHR43679:SF2">
    <property type="entry name" value="OCTANOYL-[GCVH]:PROTEIN N-OCTANOYLTRANSFERASE"/>
    <property type="match status" value="1"/>
</dbReference>
<sequence length="252" mass="28631">MRIRLILDLEGADGYRQMAIDEAMLILRSQDRIPDTLRLWVFRPSAVSIGYFQSLYRVVNVELAKTLGVDIVRRFTGGGAVYHEYGGELTYTVTLQIRGELADIQKSYEILCRGIVEAVRMFGLNAEFKPINDVIIHGKKVSGSAQARRGSALLQHGTLMYATNLDTLAKLLTPPREKLQAHGITDIRQRVTTLSLELQRRVDLDEVVKAVISGFKKALGVELYEGSYTEAELRLAEELEPKYRSREWIYRR</sequence>
<feature type="domain" description="BPL/LPL catalytic" evidence="1">
    <location>
        <begin position="31"/>
        <end position="223"/>
    </location>
</feature>
<keyword evidence="2" id="KW-0436">Ligase</keyword>
<dbReference type="Pfam" id="PF21948">
    <property type="entry name" value="LplA-B_cat"/>
    <property type="match status" value="1"/>
</dbReference>
<protein>
    <submittedName>
        <fullName evidence="2">Lipoate--protein ligase family protein</fullName>
    </submittedName>
</protein>
<name>A0A833DTH4_9CREN</name>
<dbReference type="PANTHER" id="PTHR43679">
    <property type="entry name" value="OCTANOYLTRANSFERASE LIPM-RELATED"/>
    <property type="match status" value="1"/>
</dbReference>
<proteinExistence type="predicted"/>
<organism evidence="2 3">
    <name type="scientific">Ignisphaera aggregans</name>
    <dbReference type="NCBI Taxonomy" id="334771"/>
    <lineage>
        <taxon>Archaea</taxon>
        <taxon>Thermoproteota</taxon>
        <taxon>Thermoprotei</taxon>
        <taxon>Desulfurococcales</taxon>
        <taxon>Desulfurococcaceae</taxon>
        <taxon>Ignisphaera</taxon>
    </lineage>
</organism>
<gene>
    <name evidence="2" type="ORF">EYH02_04330</name>
</gene>
<dbReference type="InterPro" id="IPR050664">
    <property type="entry name" value="Octanoyltrans_LipM/LipL"/>
</dbReference>
<dbReference type="CDD" id="cd16443">
    <property type="entry name" value="LplA"/>
    <property type="match status" value="1"/>
</dbReference>
<reference evidence="2" key="1">
    <citation type="journal article" date="2020" name="ISME J.">
        <title>Gammaproteobacteria mediating utilization of methyl-, sulfur- and petroleum organic compounds in deep ocean hydrothermal plumes.</title>
        <authorList>
            <person name="Zhou Z."/>
            <person name="Liu Y."/>
            <person name="Pan J."/>
            <person name="Cron B.R."/>
            <person name="Toner B.M."/>
            <person name="Anantharaman K."/>
            <person name="Breier J.A."/>
            <person name="Dick G.J."/>
            <person name="Li M."/>
        </authorList>
    </citation>
    <scope>NUCLEOTIDE SEQUENCE</scope>
    <source>
        <strain evidence="2">SZUA-1435</strain>
    </source>
</reference>
<evidence type="ECO:0000313" key="3">
    <source>
        <dbReference type="Proteomes" id="UP000605805"/>
    </source>
</evidence>